<dbReference type="AlphaFoldDB" id="A0A371J1V0"/>
<dbReference type="PANTHER" id="PTHR43801:SF1">
    <property type="entry name" value="POLYPRENYL SYNTHETASE"/>
    <property type="match status" value="1"/>
</dbReference>
<gene>
    <name evidence="1" type="ORF">CHL78_011855</name>
</gene>
<comment type="caution">
    <text evidence="1">The sequence shown here is derived from an EMBL/GenBank/DDBJ whole genome shotgun (WGS) entry which is preliminary data.</text>
</comment>
<evidence type="ECO:0000313" key="1">
    <source>
        <dbReference type="EMBL" id="RDY26759.1"/>
    </source>
</evidence>
<protein>
    <submittedName>
        <fullName evidence="1">DUF116 domain-containing protein</fullName>
    </submittedName>
</protein>
<reference evidence="1 2" key="1">
    <citation type="journal article" date="2017" name="Genome Announc.">
        <title>Draft Genome Sequence of Romboutsia weinsteinii sp. nov. Strain CCRI-19649(T) Isolated from Surface Water.</title>
        <authorList>
            <person name="Maheux A.F."/>
            <person name="Boudreau D.K."/>
            <person name="Berube E."/>
            <person name="Boissinot M."/>
            <person name="Cantin P."/>
            <person name="Raymond F."/>
            <person name="Corbeil J."/>
            <person name="Omar R.F."/>
            <person name="Bergeron M.G."/>
        </authorList>
    </citation>
    <scope>NUCLEOTIDE SEQUENCE [LARGE SCALE GENOMIC DNA]</scope>
    <source>
        <strain evidence="1 2">CCRI-19649</strain>
    </source>
</reference>
<proteinExistence type="predicted"/>
<name>A0A371J1V0_9FIRM</name>
<dbReference type="InterPro" id="IPR002829">
    <property type="entry name" value="DUF116"/>
</dbReference>
<accession>A0A371J1V0</accession>
<dbReference type="RefSeq" id="WP_094369438.1">
    <property type="nucleotide sequence ID" value="NZ_NOJY02000020.1"/>
</dbReference>
<dbReference type="OrthoDB" id="2521404at2"/>
<keyword evidence="2" id="KW-1185">Reference proteome</keyword>
<dbReference type="Proteomes" id="UP000215694">
    <property type="component" value="Unassembled WGS sequence"/>
</dbReference>
<dbReference type="PANTHER" id="PTHR43801">
    <property type="entry name" value="NUCLEOTIDE-BINDING PROTEIN-RELATED"/>
    <property type="match status" value="1"/>
</dbReference>
<dbReference type="Pfam" id="PF01976">
    <property type="entry name" value="DUF116"/>
    <property type="match status" value="1"/>
</dbReference>
<organism evidence="1 2">
    <name type="scientific">Romboutsia weinsteinii</name>
    <dbReference type="NCBI Taxonomy" id="2020949"/>
    <lineage>
        <taxon>Bacteria</taxon>
        <taxon>Bacillati</taxon>
        <taxon>Bacillota</taxon>
        <taxon>Clostridia</taxon>
        <taxon>Peptostreptococcales</taxon>
        <taxon>Peptostreptococcaceae</taxon>
        <taxon>Romboutsia</taxon>
    </lineage>
</organism>
<evidence type="ECO:0000313" key="2">
    <source>
        <dbReference type="Proteomes" id="UP000215694"/>
    </source>
</evidence>
<dbReference type="EMBL" id="NOJY02000020">
    <property type="protein sequence ID" value="RDY26759.1"/>
    <property type="molecule type" value="Genomic_DNA"/>
</dbReference>
<sequence length="385" mass="44994">MKDINCVTYSLSLGDDDSDDYYEIVDRISDDIATKVLNDGKEYINGIITFIEYKDLEKIRSRAEYGIELLLIGVMLIEYNDYARAFNPTIEPIFKVLNNLRDRKQEYKVKIDKIRGKLNTKILMKKRYNFESLSLGNLKLLIKWMNASGDFKEEVLRLKNWEIFLSTKDGNYINYFLNTCMSLSNHLNDICKNSLGKYSENVDMYLKKYKEKHFNKEDIIYCGKGEIQYFFNMVSAEIMNKSYREEFLRTSEKFIFLPSCMCQTESTCLSEKKGNGYICKHCSRKCNINEMSNMVEKYGYKVLIIPHEASMLNLEYKNNESIGIIGIACVLNLVSGGLKAIRLGFKPQCIVLDYCGCKNHWREIPIMTDINFKRLKQLIIYSNKK</sequence>